<sequence>MTVRGEQVGTAHHLLDVLELLRRAGLPEAHEGIDDPGLVEWRGGDSRMWREET</sequence>
<reference evidence="1 2" key="1">
    <citation type="submission" date="2024-09" db="EMBL/GenBank/DDBJ databases">
        <title>The Natural Products Discovery Center: Release of the First 8490 Sequenced Strains for Exploring Actinobacteria Biosynthetic Diversity.</title>
        <authorList>
            <person name="Kalkreuter E."/>
            <person name="Kautsar S.A."/>
            <person name="Yang D."/>
            <person name="Bader C.D."/>
            <person name="Teijaro C.N."/>
            <person name="Fluegel L."/>
            <person name="Davis C.M."/>
            <person name="Simpson J.R."/>
            <person name="Lauterbach L."/>
            <person name="Steele A.D."/>
            <person name="Gui C."/>
            <person name="Meng S."/>
            <person name="Li G."/>
            <person name="Viehrig K."/>
            <person name="Ye F."/>
            <person name="Su P."/>
            <person name="Kiefer A.F."/>
            <person name="Nichols A."/>
            <person name="Cepeda A.J."/>
            <person name="Yan W."/>
            <person name="Fan B."/>
            <person name="Jiang Y."/>
            <person name="Adhikari A."/>
            <person name="Zheng C.-J."/>
            <person name="Schuster L."/>
            <person name="Cowan T.M."/>
            <person name="Smanski M.J."/>
            <person name="Chevrette M.G."/>
            <person name="De Carvalho L.P.S."/>
            <person name="Shen B."/>
        </authorList>
    </citation>
    <scope>NUCLEOTIDE SEQUENCE [LARGE SCALE GENOMIC DNA]</scope>
    <source>
        <strain evidence="1 2">NPDC058328</strain>
    </source>
</reference>
<evidence type="ECO:0000313" key="2">
    <source>
        <dbReference type="Proteomes" id="UP001601627"/>
    </source>
</evidence>
<dbReference type="EMBL" id="JBHVZQ010000001">
    <property type="protein sequence ID" value="MFF1272128.1"/>
    <property type="molecule type" value="Genomic_DNA"/>
</dbReference>
<accession>A0ABW6PZS9</accession>
<dbReference type="Proteomes" id="UP001601627">
    <property type="component" value="Unassembled WGS sequence"/>
</dbReference>
<evidence type="ECO:0000313" key="1">
    <source>
        <dbReference type="EMBL" id="MFF1272128.1"/>
    </source>
</evidence>
<protein>
    <submittedName>
        <fullName evidence="1">Uncharacterized protein</fullName>
    </submittedName>
</protein>
<dbReference type="RefSeq" id="WP_388232440.1">
    <property type="nucleotide sequence ID" value="NZ_JBHVZQ010000001.1"/>
</dbReference>
<comment type="caution">
    <text evidence="1">The sequence shown here is derived from an EMBL/GenBank/DDBJ whole genome shotgun (WGS) entry which is preliminary data.</text>
</comment>
<name>A0ABW6PZS9_9ACTN</name>
<keyword evidence="2" id="KW-1185">Reference proteome</keyword>
<organism evidence="1 2">
    <name type="scientific">Streptomyces marokkonensis</name>
    <dbReference type="NCBI Taxonomy" id="324855"/>
    <lineage>
        <taxon>Bacteria</taxon>
        <taxon>Bacillati</taxon>
        <taxon>Actinomycetota</taxon>
        <taxon>Actinomycetes</taxon>
        <taxon>Kitasatosporales</taxon>
        <taxon>Streptomycetaceae</taxon>
        <taxon>Streptomyces</taxon>
    </lineage>
</organism>
<proteinExistence type="predicted"/>
<gene>
    <name evidence="1" type="ORF">ACFVZC_01660</name>
</gene>